<proteinExistence type="inferred from homology"/>
<evidence type="ECO:0000256" key="1">
    <source>
        <dbReference type="ARBA" id="ARBA00023002"/>
    </source>
</evidence>
<dbReference type="Pfam" id="PF03721">
    <property type="entry name" value="UDPG_MGDP_dh_N"/>
    <property type="match status" value="1"/>
</dbReference>
<dbReference type="InterPro" id="IPR028359">
    <property type="entry name" value="UDP_ManNAc/GlcNAc_DH"/>
</dbReference>
<evidence type="ECO:0000313" key="6">
    <source>
        <dbReference type="Proteomes" id="UP000547458"/>
    </source>
</evidence>
<dbReference type="PANTHER" id="PTHR43491:SF1">
    <property type="entry name" value="UDP-N-ACETYL-D-MANNOSAMINE DEHYDROGENASE"/>
    <property type="match status" value="1"/>
</dbReference>
<dbReference type="RefSeq" id="WP_167993377.1">
    <property type="nucleotide sequence ID" value="NZ_JAATJL010000001.1"/>
</dbReference>
<dbReference type="Gene3D" id="3.40.50.720">
    <property type="entry name" value="NAD(P)-binding Rossmann-like Domain"/>
    <property type="match status" value="2"/>
</dbReference>
<evidence type="ECO:0000313" key="5">
    <source>
        <dbReference type="EMBL" id="NJC22652.1"/>
    </source>
</evidence>
<evidence type="ECO:0000256" key="3">
    <source>
        <dbReference type="PIRNR" id="PIRNR000124"/>
    </source>
</evidence>
<dbReference type="SMART" id="SM00984">
    <property type="entry name" value="UDPG_MGDP_dh_C"/>
    <property type="match status" value="1"/>
</dbReference>
<dbReference type="SUPFAM" id="SSF52413">
    <property type="entry name" value="UDP-glucose/GDP-mannose dehydrogenase C-terminal domain"/>
    <property type="match status" value="1"/>
</dbReference>
<dbReference type="InterPro" id="IPR014026">
    <property type="entry name" value="UDP-Glc/GDP-Man_DH_dimer"/>
</dbReference>
<gene>
    <name evidence="5" type="ORF">BJ994_001728</name>
</gene>
<dbReference type="InterPro" id="IPR017476">
    <property type="entry name" value="UDP-Glc/GDP-Man"/>
</dbReference>
<dbReference type="PANTHER" id="PTHR43491">
    <property type="entry name" value="UDP-N-ACETYL-D-MANNOSAMINE DEHYDROGENASE"/>
    <property type="match status" value="1"/>
</dbReference>
<accession>A0A846RPZ2</accession>
<dbReference type="Pfam" id="PF00984">
    <property type="entry name" value="UDPG_MGDP_dh"/>
    <property type="match status" value="1"/>
</dbReference>
<keyword evidence="1" id="KW-0560">Oxidoreductase</keyword>
<keyword evidence="2" id="KW-0520">NAD</keyword>
<dbReference type="InterPro" id="IPR036220">
    <property type="entry name" value="UDP-Glc/GDP-Man_DH_C_sf"/>
</dbReference>
<dbReference type="SUPFAM" id="SSF51735">
    <property type="entry name" value="NAD(P)-binding Rossmann-fold domains"/>
    <property type="match status" value="1"/>
</dbReference>
<dbReference type="InterPro" id="IPR014027">
    <property type="entry name" value="UDP-Glc/GDP-Man_DH_C"/>
</dbReference>
<dbReference type="GO" id="GO:0051287">
    <property type="term" value="F:NAD binding"/>
    <property type="evidence" value="ECO:0007669"/>
    <property type="project" value="InterPro"/>
</dbReference>
<dbReference type="SUPFAM" id="SSF48179">
    <property type="entry name" value="6-phosphogluconate dehydrogenase C-terminal domain-like"/>
    <property type="match status" value="1"/>
</dbReference>
<dbReference type="PIRSF" id="PIRSF000124">
    <property type="entry name" value="UDPglc_GDPman_dh"/>
    <property type="match status" value="1"/>
</dbReference>
<dbReference type="AlphaFoldDB" id="A0A846RPZ2"/>
<comment type="caution">
    <text evidence="5">The sequence shown here is derived from an EMBL/GenBank/DDBJ whole genome shotgun (WGS) entry which is preliminary data.</text>
</comment>
<evidence type="ECO:0000256" key="2">
    <source>
        <dbReference type="ARBA" id="ARBA00023027"/>
    </source>
</evidence>
<dbReference type="GO" id="GO:0000271">
    <property type="term" value="P:polysaccharide biosynthetic process"/>
    <property type="evidence" value="ECO:0007669"/>
    <property type="project" value="InterPro"/>
</dbReference>
<dbReference type="InterPro" id="IPR008927">
    <property type="entry name" value="6-PGluconate_DH-like_C_sf"/>
</dbReference>
<keyword evidence="6" id="KW-1185">Reference proteome</keyword>
<dbReference type="InterPro" id="IPR036291">
    <property type="entry name" value="NAD(P)-bd_dom_sf"/>
</dbReference>
<dbReference type="Pfam" id="PF03720">
    <property type="entry name" value="UDPG_MGDP_dh_C"/>
    <property type="match status" value="1"/>
</dbReference>
<organism evidence="5 6">
    <name type="scientific">Arthrobacter pigmenti</name>
    <dbReference type="NCBI Taxonomy" id="271432"/>
    <lineage>
        <taxon>Bacteria</taxon>
        <taxon>Bacillati</taxon>
        <taxon>Actinomycetota</taxon>
        <taxon>Actinomycetes</taxon>
        <taxon>Micrococcales</taxon>
        <taxon>Micrococcaceae</taxon>
        <taxon>Arthrobacter</taxon>
    </lineage>
</organism>
<evidence type="ECO:0000259" key="4">
    <source>
        <dbReference type="SMART" id="SM00984"/>
    </source>
</evidence>
<dbReference type="PIRSF" id="PIRSF500136">
    <property type="entry name" value="UDP_ManNAc_DH"/>
    <property type="match status" value="1"/>
</dbReference>
<reference evidence="5 6" key="1">
    <citation type="submission" date="2020-03" db="EMBL/GenBank/DDBJ databases">
        <title>Sequencing the genomes of 1000 actinobacteria strains.</title>
        <authorList>
            <person name="Klenk H.-P."/>
        </authorList>
    </citation>
    <scope>NUCLEOTIDE SEQUENCE [LARGE SCALE GENOMIC DNA]</scope>
    <source>
        <strain evidence="5 6">DSM 16403</strain>
    </source>
</reference>
<dbReference type="EMBL" id="JAATJL010000001">
    <property type="protein sequence ID" value="NJC22652.1"/>
    <property type="molecule type" value="Genomic_DNA"/>
</dbReference>
<comment type="similarity">
    <text evidence="3">Belongs to the UDP-glucose/GDP-mannose dehydrogenase family.</text>
</comment>
<protein>
    <submittedName>
        <fullName evidence="5">Nucleotide sugar dehydrogenase</fullName>
    </submittedName>
</protein>
<name>A0A846RPZ2_9MICC</name>
<sequence>MSVSTNPARLQDLAPIAPKLAAPAQTFDFDLAVVGLGYVGLPTTLAFRETGHRVLALDASPARLAAVANQDVDLLQEDRCRLVRALADPTFELTQDASRLGRAAAVVICVPTPVDDYLVPDLTILKKACATVVENAVPGQVILLTSTTYVGSTWDLLGAPLTASGFDVGKDISVAFSPERINPGADSFAHEDVPRVVGGITRSCGDAAAALLATSVREIYVASSAETAEMCKLLENTFRAVNIALANEFADICNSLSLNVKEVIDAASTKPYGYMPFLPGPGVGGHCIPCDPHYLLWQMKKARLNSPVIEQAMNAISVRPRRVVERAIHALAERDRYIHTAKVLVVGLAYKPDVADLRQSPALEIISGLLSEGAEVHFYDPRFETLSLPGHQMLYGVADPRSVDADLTIVHTTHSDVDLAWLADEKIVLDTTYRLTDLPQLVRL</sequence>
<dbReference type="Proteomes" id="UP000547458">
    <property type="component" value="Unassembled WGS sequence"/>
</dbReference>
<dbReference type="GO" id="GO:0016628">
    <property type="term" value="F:oxidoreductase activity, acting on the CH-CH group of donors, NAD or NADP as acceptor"/>
    <property type="evidence" value="ECO:0007669"/>
    <property type="project" value="InterPro"/>
</dbReference>
<dbReference type="GO" id="GO:0016616">
    <property type="term" value="F:oxidoreductase activity, acting on the CH-OH group of donors, NAD or NADP as acceptor"/>
    <property type="evidence" value="ECO:0007669"/>
    <property type="project" value="InterPro"/>
</dbReference>
<dbReference type="NCBIfam" id="TIGR03026">
    <property type="entry name" value="NDP-sugDHase"/>
    <property type="match status" value="1"/>
</dbReference>
<dbReference type="InterPro" id="IPR001732">
    <property type="entry name" value="UDP-Glc/GDP-Man_DH_N"/>
</dbReference>
<feature type="domain" description="UDP-glucose/GDP-mannose dehydrogenase C-terminal" evidence="4">
    <location>
        <begin position="344"/>
        <end position="437"/>
    </location>
</feature>